<dbReference type="EMBL" id="RKRE01000001">
    <property type="protein sequence ID" value="RPF49943.1"/>
    <property type="molecule type" value="Genomic_DNA"/>
</dbReference>
<dbReference type="PANTHER" id="PTHR21192">
    <property type="entry name" value="NUCLEAR PROTEIN E3-3"/>
    <property type="match status" value="1"/>
</dbReference>
<dbReference type="Gene3D" id="3.40.1230.10">
    <property type="entry name" value="MTH938-like"/>
    <property type="match status" value="1"/>
</dbReference>
<dbReference type="InterPro" id="IPR036748">
    <property type="entry name" value="MTH938-like_sf"/>
</dbReference>
<accession>A0A3N5AYD5</accession>
<protein>
    <submittedName>
        <fullName evidence="1">Uncharacterized protein</fullName>
    </submittedName>
</protein>
<dbReference type="PANTHER" id="PTHR21192:SF2">
    <property type="entry name" value="NADH DEHYDROGENASE [UBIQUINONE] 1 ALPHA SUBCOMPLEX ASSEMBLY FACTOR 3"/>
    <property type="match status" value="1"/>
</dbReference>
<proteinExistence type="predicted"/>
<gene>
    <name evidence="1" type="ORF">EDD75_0769</name>
</gene>
<evidence type="ECO:0000313" key="1">
    <source>
        <dbReference type="EMBL" id="RPF49943.1"/>
    </source>
</evidence>
<evidence type="ECO:0000313" key="2">
    <source>
        <dbReference type="Proteomes" id="UP000282654"/>
    </source>
</evidence>
<reference evidence="1 2" key="1">
    <citation type="submission" date="2018-11" db="EMBL/GenBank/DDBJ databases">
        <title>Genomic Encyclopedia of Type Strains, Phase IV (KMG-IV): sequencing the most valuable type-strain genomes for metagenomic binning, comparative biology and taxonomic classification.</title>
        <authorList>
            <person name="Goeker M."/>
        </authorList>
    </citation>
    <scope>NUCLEOTIDE SEQUENCE [LARGE SCALE GENOMIC DNA]</scope>
    <source>
        <strain evidence="1 2">DSM 102936</strain>
    </source>
</reference>
<dbReference type="Proteomes" id="UP000282654">
    <property type="component" value="Unassembled WGS sequence"/>
</dbReference>
<organism evidence="1 2">
    <name type="scientific">Thermodesulfitimonas autotrophica</name>
    <dbReference type="NCBI Taxonomy" id="1894989"/>
    <lineage>
        <taxon>Bacteria</taxon>
        <taxon>Bacillati</taxon>
        <taxon>Bacillota</taxon>
        <taxon>Clostridia</taxon>
        <taxon>Thermoanaerobacterales</taxon>
        <taxon>Thermoanaerobacteraceae</taxon>
        <taxon>Thermodesulfitimonas</taxon>
    </lineage>
</organism>
<dbReference type="InterPro" id="IPR007523">
    <property type="entry name" value="NDUFAF3/AAMDC"/>
</dbReference>
<dbReference type="SUPFAM" id="SSF64076">
    <property type="entry name" value="MTH938-like"/>
    <property type="match status" value="1"/>
</dbReference>
<sequence length="112" mass="12292">MRIESYRFGEIIIDGKRYTSDVLILPDRVLSWWRKQGHAVTVADLAEAVAARPEMIILGTGAYGVVRVAPEVEKFLAAKGIQLIVAPTGEACQKYNVFAGKHRVVAGLHLTC</sequence>
<comment type="caution">
    <text evidence="1">The sequence shown here is derived from an EMBL/GenBank/DDBJ whole genome shotgun (WGS) entry which is preliminary data.</text>
</comment>
<dbReference type="Pfam" id="PF04430">
    <property type="entry name" value="DUF498"/>
    <property type="match status" value="1"/>
</dbReference>
<keyword evidence="2" id="KW-1185">Reference proteome</keyword>
<name>A0A3N5AYD5_9THEO</name>
<dbReference type="AlphaFoldDB" id="A0A3N5AYD5"/>
<dbReference type="RefSeq" id="WP_170157693.1">
    <property type="nucleotide sequence ID" value="NZ_RKRE01000001.1"/>
</dbReference>